<organism evidence="2">
    <name type="scientific">Leptospirillum ferrooxidans</name>
    <dbReference type="NCBI Taxonomy" id="180"/>
    <lineage>
        <taxon>Bacteria</taxon>
        <taxon>Pseudomonadati</taxon>
        <taxon>Nitrospirota</taxon>
        <taxon>Nitrospiria</taxon>
        <taxon>Nitrospirales</taxon>
        <taxon>Nitrospiraceae</taxon>
        <taxon>Leptospirillum</taxon>
    </lineage>
</organism>
<geneLocation type="plasmid" evidence="2">
    <name>p49879.2</name>
</geneLocation>
<accession>Q58KB8</accession>
<feature type="compositionally biased region" description="Basic and acidic residues" evidence="1">
    <location>
        <begin position="24"/>
        <end position="40"/>
    </location>
</feature>
<dbReference type="AlphaFoldDB" id="Q58KB8"/>
<evidence type="ECO:0000256" key="1">
    <source>
        <dbReference type="SAM" id="MobiDB-lite"/>
    </source>
</evidence>
<feature type="region of interest" description="Disordered" evidence="1">
    <location>
        <begin position="81"/>
        <end position="110"/>
    </location>
</feature>
<name>Q58KB8_9BACT</name>
<gene>
    <name evidence="2" type="primary">ORF110</name>
</gene>
<feature type="compositionally biased region" description="Basic and acidic residues" evidence="1">
    <location>
        <begin position="1"/>
        <end position="15"/>
    </location>
</feature>
<sequence>MPGLDDRIKDLEDKLKKAKAQKQQIERAEKTRLSKKQRAEETRKKILLGSYYMTKMADEELKKKIISGLDKFLTRNDDRALFGLPELPPPPPPSHLTDQQGSRVPGVTPS</sequence>
<protein>
    <submittedName>
        <fullName evidence="2">ORF110</fullName>
    </submittedName>
</protein>
<evidence type="ECO:0000313" key="2">
    <source>
        <dbReference type="EMBL" id="AAX38517.1"/>
    </source>
</evidence>
<reference evidence="2" key="1">
    <citation type="journal article" date="2005" name="Appl. Environ. Microbiol.">
        <title>Isolation, Sequence Analysis, and Comparison of Two Plasmids (28 and 29 Kilobases) from the Biomining Bacterium Leptospirillum ferrooxidans ATCC 49879.</title>
        <authorList>
            <person name="Coram N.J."/>
            <person name="van Zyl L.J."/>
            <person name="Rawlings D.E."/>
        </authorList>
    </citation>
    <scope>NUCLEOTIDE SEQUENCE</scope>
    <source>
        <strain evidence="2">ATCC 49879</strain>
        <plasmid evidence="2">p49879.2</plasmid>
    </source>
</reference>
<feature type="region of interest" description="Disordered" evidence="1">
    <location>
        <begin position="1"/>
        <end position="40"/>
    </location>
</feature>
<keyword evidence="2" id="KW-0614">Plasmid</keyword>
<proteinExistence type="predicted"/>
<dbReference type="EMBL" id="AY941099">
    <property type="protein sequence ID" value="AAX38517.1"/>
    <property type="molecule type" value="Genomic_DNA"/>
</dbReference>